<reference evidence="2 3" key="1">
    <citation type="submission" date="2017-02" db="EMBL/GenBank/DDBJ databases">
        <authorList>
            <person name="Peterson S.W."/>
        </authorList>
    </citation>
    <scope>NUCLEOTIDE SEQUENCE [LARGE SCALE GENOMIC DNA]</scope>
    <source>
        <strain evidence="2 3">DSM 16080</strain>
    </source>
</reference>
<sequence>MPIYEFQCRDCGKEFEEIVLGADETVTCPECGSTATQQLISRCGFKTGGGAPASDGGEAAESKPQYRGIGSSAGCAGCSGGNCSSCG</sequence>
<dbReference type="AlphaFoldDB" id="A0A1T4X3D8"/>
<accession>A0A1T4X3D8</accession>
<protein>
    <submittedName>
        <fullName evidence="2">Putative regulatory protein, FmdB family</fullName>
    </submittedName>
</protein>
<dbReference type="InterPro" id="IPR013429">
    <property type="entry name" value="Regulatory_FmdB_Zinc_ribbon"/>
</dbReference>
<dbReference type="EMBL" id="FUYC01000006">
    <property type="protein sequence ID" value="SKA83381.1"/>
    <property type="molecule type" value="Genomic_DNA"/>
</dbReference>
<proteinExistence type="predicted"/>
<organism evidence="2 3">
    <name type="scientific">Paucidesulfovibrio gracilis DSM 16080</name>
    <dbReference type="NCBI Taxonomy" id="1121449"/>
    <lineage>
        <taxon>Bacteria</taxon>
        <taxon>Pseudomonadati</taxon>
        <taxon>Thermodesulfobacteriota</taxon>
        <taxon>Desulfovibrionia</taxon>
        <taxon>Desulfovibrionales</taxon>
        <taxon>Desulfovibrionaceae</taxon>
        <taxon>Paucidesulfovibrio</taxon>
    </lineage>
</organism>
<gene>
    <name evidence="2" type="ORF">SAMN02745704_01633</name>
</gene>
<evidence type="ECO:0000313" key="2">
    <source>
        <dbReference type="EMBL" id="SKA83381.1"/>
    </source>
</evidence>
<dbReference type="RefSeq" id="WP_078717199.1">
    <property type="nucleotide sequence ID" value="NZ_FUYC01000006.1"/>
</dbReference>
<dbReference type="NCBIfam" id="TIGR02605">
    <property type="entry name" value="CxxC_CxxC_SSSS"/>
    <property type="match status" value="1"/>
</dbReference>
<keyword evidence="3" id="KW-1185">Reference proteome</keyword>
<dbReference type="STRING" id="1121449.SAMN02745704_01633"/>
<dbReference type="Proteomes" id="UP000190027">
    <property type="component" value="Unassembled WGS sequence"/>
</dbReference>
<dbReference type="Pfam" id="PF09723">
    <property type="entry name" value="Zn_ribbon_8"/>
    <property type="match status" value="1"/>
</dbReference>
<dbReference type="SMART" id="SM00834">
    <property type="entry name" value="CxxC_CXXC_SSSS"/>
    <property type="match status" value="1"/>
</dbReference>
<evidence type="ECO:0000259" key="1">
    <source>
        <dbReference type="SMART" id="SM00834"/>
    </source>
</evidence>
<evidence type="ECO:0000313" key="3">
    <source>
        <dbReference type="Proteomes" id="UP000190027"/>
    </source>
</evidence>
<feature type="domain" description="Putative regulatory protein FmdB zinc ribbon" evidence="1">
    <location>
        <begin position="1"/>
        <end position="41"/>
    </location>
</feature>
<name>A0A1T4X3D8_9BACT</name>
<dbReference type="OrthoDB" id="9813321at2"/>
<dbReference type="Gene3D" id="2.20.28.30">
    <property type="entry name" value="RNA polymerase ii, chain L"/>
    <property type="match status" value="1"/>
</dbReference>